<dbReference type="GO" id="GO:0000139">
    <property type="term" value="C:Golgi membrane"/>
    <property type="evidence" value="ECO:0007669"/>
    <property type="project" value="UniProtKB-SubCell"/>
</dbReference>
<dbReference type="Pfam" id="PF04893">
    <property type="entry name" value="Yip1"/>
    <property type="match status" value="1"/>
</dbReference>
<keyword evidence="9" id="KW-1185">Reference proteome</keyword>
<feature type="transmembrane region" description="Helical" evidence="6">
    <location>
        <begin position="29"/>
        <end position="50"/>
    </location>
</feature>
<comment type="subcellular location">
    <subcellularLocation>
        <location evidence="6">Golgi apparatus membrane</location>
        <topology evidence="6">Multi-pass membrane protein</topology>
    </subcellularLocation>
    <subcellularLocation>
        <location evidence="1">Membrane</location>
        <topology evidence="1">Multi-pass membrane protein</topology>
    </subcellularLocation>
</comment>
<dbReference type="EMBL" id="CASHTH010000776">
    <property type="protein sequence ID" value="CAI8007454.1"/>
    <property type="molecule type" value="Genomic_DNA"/>
</dbReference>
<dbReference type="Proteomes" id="UP001174909">
    <property type="component" value="Unassembled WGS sequence"/>
</dbReference>
<evidence type="ECO:0000256" key="5">
    <source>
        <dbReference type="ARBA" id="ARBA00023136"/>
    </source>
</evidence>
<reference evidence="8" key="1">
    <citation type="submission" date="2023-03" db="EMBL/GenBank/DDBJ databases">
        <authorList>
            <person name="Steffen K."/>
            <person name="Cardenas P."/>
        </authorList>
    </citation>
    <scope>NUCLEOTIDE SEQUENCE</scope>
</reference>
<evidence type="ECO:0000259" key="7">
    <source>
        <dbReference type="Pfam" id="PF04893"/>
    </source>
</evidence>
<gene>
    <name evidence="8" type="ORF">GBAR_LOCUS5212</name>
</gene>
<comment type="caution">
    <text evidence="6">Lacks conserved residue(s) required for the propagation of feature annotation.</text>
</comment>
<evidence type="ECO:0000256" key="3">
    <source>
        <dbReference type="ARBA" id="ARBA00022692"/>
    </source>
</evidence>
<dbReference type="AlphaFoldDB" id="A0AA35R9Q6"/>
<evidence type="ECO:0000313" key="8">
    <source>
        <dbReference type="EMBL" id="CAI8007454.1"/>
    </source>
</evidence>
<name>A0AA35R9Q6_GEOBA</name>
<evidence type="ECO:0000256" key="4">
    <source>
        <dbReference type="ARBA" id="ARBA00022989"/>
    </source>
</evidence>
<comment type="similarity">
    <text evidence="2 6">Belongs to the YIP1 family.</text>
</comment>
<organism evidence="8 9">
    <name type="scientific">Geodia barretti</name>
    <name type="common">Barrett's horny sponge</name>
    <dbReference type="NCBI Taxonomy" id="519541"/>
    <lineage>
        <taxon>Eukaryota</taxon>
        <taxon>Metazoa</taxon>
        <taxon>Porifera</taxon>
        <taxon>Demospongiae</taxon>
        <taxon>Heteroscleromorpha</taxon>
        <taxon>Tetractinellida</taxon>
        <taxon>Astrophorina</taxon>
        <taxon>Geodiidae</taxon>
        <taxon>Geodia</taxon>
    </lineage>
</organism>
<feature type="transmembrane region" description="Helical" evidence="6">
    <location>
        <begin position="154"/>
        <end position="179"/>
    </location>
</feature>
<proteinExistence type="inferred from homology"/>
<sequence length="181" mass="19101">MLQRMIGAALFNAHTYEEVEADQSALGQAIGVVILVTICGVIGGLVGGIIGDATAKDIILGLCYGLAFGIVRWALWVTVILMVGGGLLRSSGTQTSWSEVGRVLGFAYTPGVLAIFSWVPGVGWLFSVAAFFWTMAAAVMGVRQAMDFEGTGRAILVVVIAGVIGFIPWIILGIIQWLLLN</sequence>
<evidence type="ECO:0000256" key="6">
    <source>
        <dbReference type="RuleBase" id="RU361264"/>
    </source>
</evidence>
<comment type="caution">
    <text evidence="8">The sequence shown here is derived from an EMBL/GenBank/DDBJ whole genome shotgun (WGS) entry which is preliminary data.</text>
</comment>
<keyword evidence="3 6" id="KW-0812">Transmembrane</keyword>
<evidence type="ECO:0000313" key="9">
    <source>
        <dbReference type="Proteomes" id="UP001174909"/>
    </source>
</evidence>
<keyword evidence="4 6" id="KW-1133">Transmembrane helix</keyword>
<evidence type="ECO:0000256" key="2">
    <source>
        <dbReference type="ARBA" id="ARBA00010596"/>
    </source>
</evidence>
<dbReference type="InterPro" id="IPR006977">
    <property type="entry name" value="Yip1_dom"/>
</dbReference>
<feature type="domain" description="Yip1" evidence="7">
    <location>
        <begin position="14"/>
        <end position="171"/>
    </location>
</feature>
<evidence type="ECO:0000256" key="1">
    <source>
        <dbReference type="ARBA" id="ARBA00004141"/>
    </source>
</evidence>
<keyword evidence="5 6" id="KW-0472">Membrane</keyword>
<accession>A0AA35R9Q6</accession>
<protein>
    <recommendedName>
        <fullName evidence="6">Protein YIPF</fullName>
    </recommendedName>
</protein>